<keyword evidence="1" id="KW-0812">Transmembrane</keyword>
<evidence type="ECO:0000313" key="2">
    <source>
        <dbReference type="EMBL" id="GAG20791.1"/>
    </source>
</evidence>
<dbReference type="AlphaFoldDB" id="X0X725"/>
<sequence>MRDQIETVGWGLIAYGLSLVLLVVLTAVVRSDDAPWQAFAWLYGFAWAMVFVGFKILKRVGAWPVTS</sequence>
<dbReference type="EMBL" id="BARS01038277">
    <property type="protein sequence ID" value="GAG20791.1"/>
    <property type="molecule type" value="Genomic_DNA"/>
</dbReference>
<keyword evidence="1" id="KW-0472">Membrane</keyword>
<proteinExistence type="predicted"/>
<accession>X0X725</accession>
<protein>
    <submittedName>
        <fullName evidence="2">Uncharacterized protein</fullName>
    </submittedName>
</protein>
<gene>
    <name evidence="2" type="ORF">S01H1_58592</name>
</gene>
<reference evidence="2" key="1">
    <citation type="journal article" date="2014" name="Front. Microbiol.">
        <title>High frequency of phylogenetically diverse reductive dehalogenase-homologous genes in deep subseafloor sedimentary metagenomes.</title>
        <authorList>
            <person name="Kawai M."/>
            <person name="Futagami T."/>
            <person name="Toyoda A."/>
            <person name="Takaki Y."/>
            <person name="Nishi S."/>
            <person name="Hori S."/>
            <person name="Arai W."/>
            <person name="Tsubouchi T."/>
            <person name="Morono Y."/>
            <person name="Uchiyama I."/>
            <person name="Ito T."/>
            <person name="Fujiyama A."/>
            <person name="Inagaki F."/>
            <person name="Takami H."/>
        </authorList>
    </citation>
    <scope>NUCLEOTIDE SEQUENCE</scope>
    <source>
        <strain evidence="2">Expedition CK06-06</strain>
    </source>
</reference>
<keyword evidence="1" id="KW-1133">Transmembrane helix</keyword>
<comment type="caution">
    <text evidence="2">The sequence shown here is derived from an EMBL/GenBank/DDBJ whole genome shotgun (WGS) entry which is preliminary data.</text>
</comment>
<feature type="transmembrane region" description="Helical" evidence="1">
    <location>
        <begin position="12"/>
        <end position="30"/>
    </location>
</feature>
<name>X0X725_9ZZZZ</name>
<evidence type="ECO:0000256" key="1">
    <source>
        <dbReference type="SAM" id="Phobius"/>
    </source>
</evidence>
<feature type="transmembrane region" description="Helical" evidence="1">
    <location>
        <begin position="36"/>
        <end position="57"/>
    </location>
</feature>
<organism evidence="2">
    <name type="scientific">marine sediment metagenome</name>
    <dbReference type="NCBI Taxonomy" id="412755"/>
    <lineage>
        <taxon>unclassified sequences</taxon>
        <taxon>metagenomes</taxon>
        <taxon>ecological metagenomes</taxon>
    </lineage>
</organism>